<dbReference type="Proteomes" id="UP000254626">
    <property type="component" value="Unassembled WGS sequence"/>
</dbReference>
<dbReference type="GeneID" id="29384368"/>
<dbReference type="KEGG" id="vfl:AL536_02675"/>
<proteinExistence type="predicted"/>
<organism evidence="2 4">
    <name type="scientific">Vibrio fluvialis</name>
    <dbReference type="NCBI Taxonomy" id="676"/>
    <lineage>
        <taxon>Bacteria</taxon>
        <taxon>Pseudomonadati</taxon>
        <taxon>Pseudomonadota</taxon>
        <taxon>Gammaproteobacteria</taxon>
        <taxon>Vibrionales</taxon>
        <taxon>Vibrionaceae</taxon>
        <taxon>Vibrio</taxon>
    </lineage>
</organism>
<dbReference type="Pfam" id="PF06892">
    <property type="entry name" value="Phage_CP76"/>
    <property type="match status" value="1"/>
</dbReference>
<name>A0AAX2LVB1_VIBFL</name>
<reference evidence="3" key="1">
    <citation type="submission" date="2015-12" db="EMBL/GenBank/DDBJ databases">
        <title>FDA dAtabase for Regulatory Grade micrObial Sequences (FDA-ARGOS): Supporting development and validation of Infectious Disease Dx tests.</title>
        <authorList>
            <person name="Hoffmann M."/>
            <person name="Allard M."/>
            <person name="Evans P."/>
            <person name="Brown E."/>
            <person name="Tallon L.J."/>
            <person name="Sadzewicz L."/>
            <person name="Sengamalay N."/>
            <person name="Ott S."/>
            <person name="Godinez A."/>
            <person name="Nagaraj S."/>
            <person name="Vyas G."/>
            <person name="Aluvathingal J."/>
            <person name="Nadendla S."/>
            <person name="Geyer C."/>
            <person name="Sichtig H."/>
        </authorList>
    </citation>
    <scope>NUCLEOTIDE SEQUENCE [LARGE SCALE GENOMIC DNA]</scope>
    <source>
        <strain evidence="3">ATCC 33809</strain>
    </source>
</reference>
<accession>A0AAX2LVB1</accession>
<protein>
    <submittedName>
        <fullName evidence="2">Phage regulatory protein (CII)</fullName>
    </submittedName>
    <submittedName>
        <fullName evidence="1">Transcriptional regulator</fullName>
    </submittedName>
</protein>
<gene>
    <name evidence="1" type="ORF">AL536_02675</name>
    <name evidence="2" type="ORF">NCTC11327_04118</name>
</gene>
<dbReference type="RefSeq" id="WP_061055535.1">
    <property type="nucleotide sequence ID" value="NZ_CABLBX010000004.1"/>
</dbReference>
<evidence type="ECO:0000313" key="4">
    <source>
        <dbReference type="Proteomes" id="UP000254626"/>
    </source>
</evidence>
<sequence>MDMNTSMYVFLEGKQKAFDEACCAFRAANKVSAIAAAVGLDASVLRNKLNPEQPHVLTCAELVAITKASGDYTIINSLLLGLGVVTAQLPQEEKAETFLKRVLEHSMLSGDLSRMALDHGGDTRLPRTTRHKIISKAQASIGNLMLLISDLENRTSGATPFFAMSVDFITQGAPIPGLS</sequence>
<dbReference type="AlphaFoldDB" id="A0AAX2LVB1"/>
<evidence type="ECO:0000313" key="3">
    <source>
        <dbReference type="Proteomes" id="UP000057088"/>
    </source>
</evidence>
<evidence type="ECO:0000313" key="1">
    <source>
        <dbReference type="EMBL" id="AMF92402.1"/>
    </source>
</evidence>
<dbReference type="EMBL" id="CP014034">
    <property type="protein sequence ID" value="AMF92402.1"/>
    <property type="molecule type" value="Genomic_DNA"/>
</dbReference>
<dbReference type="EMBL" id="UHIP01000002">
    <property type="protein sequence ID" value="SUQ27245.1"/>
    <property type="molecule type" value="Genomic_DNA"/>
</dbReference>
<dbReference type="InterPro" id="IPR009679">
    <property type="entry name" value="Phage_186_CII-like"/>
</dbReference>
<evidence type="ECO:0000313" key="2">
    <source>
        <dbReference type="EMBL" id="SUQ27245.1"/>
    </source>
</evidence>
<reference evidence="1" key="2">
    <citation type="submission" date="2018-01" db="EMBL/GenBank/DDBJ databases">
        <title>FDA dAtabase for Regulatory Grade micrObial Sequences (FDA-ARGOS): Supporting development and validation of Infectious Disease Dx tests.</title>
        <authorList>
            <person name="Hoffmann M."/>
            <person name="Allard M."/>
            <person name="Evans P."/>
            <person name="Brown E."/>
            <person name="Tallon L."/>
            <person name="Sadzewicz L."/>
            <person name="Sengamalay N."/>
            <person name="Ott S."/>
            <person name="Godinez A."/>
            <person name="Nagaraj S."/>
            <person name="Vyas G."/>
            <person name="Aluvathingal J."/>
            <person name="Nadendla S."/>
            <person name="Geyer C."/>
            <person name="Sichtig H."/>
        </authorList>
    </citation>
    <scope>NUCLEOTIDE SEQUENCE</scope>
    <source>
        <strain evidence="1">ATCC 33809</strain>
    </source>
</reference>
<reference evidence="2 4" key="3">
    <citation type="submission" date="2018-06" db="EMBL/GenBank/DDBJ databases">
        <authorList>
            <consortium name="Pathogen Informatics"/>
            <person name="Doyle S."/>
        </authorList>
    </citation>
    <scope>NUCLEOTIDE SEQUENCE [LARGE SCALE GENOMIC DNA]</scope>
    <source>
        <strain evidence="2 4">NCTC11327</strain>
    </source>
</reference>
<dbReference type="GO" id="GO:0003677">
    <property type="term" value="F:DNA binding"/>
    <property type="evidence" value="ECO:0007669"/>
    <property type="project" value="InterPro"/>
</dbReference>
<dbReference type="Proteomes" id="UP000057088">
    <property type="component" value="Chromosome 1"/>
</dbReference>
<keyword evidence="3" id="KW-1185">Reference proteome</keyword>